<dbReference type="STRING" id="474950.SAMN05421771_4304"/>
<proteinExistence type="predicted"/>
<feature type="domain" description="Recombinase" evidence="1">
    <location>
        <begin position="55"/>
        <end position="146"/>
    </location>
</feature>
<dbReference type="GO" id="GO:0003677">
    <property type="term" value="F:DNA binding"/>
    <property type="evidence" value="ECO:0007669"/>
    <property type="project" value="InterPro"/>
</dbReference>
<gene>
    <name evidence="2" type="ORF">SAMN05421771_4304</name>
</gene>
<dbReference type="PROSITE" id="PS51737">
    <property type="entry name" value="RECOMBINASE_DNA_BIND"/>
    <property type="match status" value="1"/>
</dbReference>
<name>A0A1I6N1Q6_9BACT</name>
<dbReference type="Gene3D" id="3.90.1750.20">
    <property type="entry name" value="Putative Large Serine Recombinase, Chain B, Domain 2"/>
    <property type="match status" value="1"/>
</dbReference>
<protein>
    <submittedName>
        <fullName evidence="2">Recombinase</fullName>
    </submittedName>
</protein>
<evidence type="ECO:0000313" key="2">
    <source>
        <dbReference type="EMBL" id="SFS21718.1"/>
    </source>
</evidence>
<dbReference type="Proteomes" id="UP000199024">
    <property type="component" value="Unassembled WGS sequence"/>
</dbReference>
<evidence type="ECO:0000313" key="3">
    <source>
        <dbReference type="Proteomes" id="UP000199024"/>
    </source>
</evidence>
<organism evidence="2 3">
    <name type="scientific">Granulicella pectinivorans</name>
    <dbReference type="NCBI Taxonomy" id="474950"/>
    <lineage>
        <taxon>Bacteria</taxon>
        <taxon>Pseudomonadati</taxon>
        <taxon>Acidobacteriota</taxon>
        <taxon>Terriglobia</taxon>
        <taxon>Terriglobales</taxon>
        <taxon>Acidobacteriaceae</taxon>
        <taxon>Granulicella</taxon>
    </lineage>
</organism>
<dbReference type="EMBL" id="FOZL01000002">
    <property type="protein sequence ID" value="SFS21718.1"/>
    <property type="molecule type" value="Genomic_DNA"/>
</dbReference>
<keyword evidence="3" id="KW-1185">Reference proteome</keyword>
<accession>A0A1I6N1Q6</accession>
<reference evidence="2 3" key="1">
    <citation type="submission" date="2016-10" db="EMBL/GenBank/DDBJ databases">
        <authorList>
            <person name="de Groot N.N."/>
        </authorList>
    </citation>
    <scope>NUCLEOTIDE SEQUENCE [LARGE SCALE GENOMIC DNA]</scope>
    <source>
        <strain evidence="2 3">DSM 21001</strain>
    </source>
</reference>
<dbReference type="InterPro" id="IPR038109">
    <property type="entry name" value="DNA_bind_recomb_sf"/>
</dbReference>
<dbReference type="OrthoDB" id="116607at2"/>
<dbReference type="RefSeq" id="WP_089843747.1">
    <property type="nucleotide sequence ID" value="NZ_FOZL01000002.1"/>
</dbReference>
<dbReference type="GO" id="GO:0000150">
    <property type="term" value="F:DNA strand exchange activity"/>
    <property type="evidence" value="ECO:0007669"/>
    <property type="project" value="InterPro"/>
</dbReference>
<sequence>MANFERIRDIVTAPFSQQILNERTAAGWQLVSLEWRRELPADEQPTGGAFNENIPYGLRIADDCSRLEVDPVEQQAMTLMMELLVQDFSYSAIVSDLNEKGFRTRSGQPWSRIAVFNMMPRLIEIGPRLFSSEEWESRRYKLNRMI</sequence>
<dbReference type="InterPro" id="IPR011109">
    <property type="entry name" value="DNA_bind_recombinase_dom"/>
</dbReference>
<evidence type="ECO:0000259" key="1">
    <source>
        <dbReference type="PROSITE" id="PS51737"/>
    </source>
</evidence>
<dbReference type="AlphaFoldDB" id="A0A1I6N1Q6"/>
<dbReference type="Pfam" id="PF07508">
    <property type="entry name" value="Recombinase"/>
    <property type="match status" value="1"/>
</dbReference>